<gene>
    <name evidence="1" type="ORF">LDL_020</name>
</gene>
<proteinExistence type="predicted"/>
<accession>A0A0A7DMR5</accession>
<keyword evidence="2" id="KW-1185">Reference proteome</keyword>
<dbReference type="RefSeq" id="YP_009126462.1">
    <property type="nucleotide sequence ID" value="NC_026609.1"/>
</dbReference>
<organism evidence="1 2">
    <name type="scientific">Lactobacillus phage Ldl1</name>
    <dbReference type="NCBI Taxonomy" id="1552735"/>
    <lineage>
        <taxon>Viruses</taxon>
        <taxon>Duplodnaviria</taxon>
        <taxon>Heunggongvirae</taxon>
        <taxon>Uroviricota</taxon>
        <taxon>Caudoviricetes</taxon>
        <taxon>Tybeckvirinae</taxon>
        <taxon>Lidleunavirus</taxon>
        <taxon>Lidleunavirus Ldl1</taxon>
    </lineage>
</organism>
<dbReference type="KEGG" id="vg:23681223"/>
<evidence type="ECO:0000313" key="1">
    <source>
        <dbReference type="EMBL" id="AIS73878.1"/>
    </source>
</evidence>
<dbReference type="EMBL" id="KM514685">
    <property type="protein sequence ID" value="AIS73878.1"/>
    <property type="molecule type" value="Genomic_DNA"/>
</dbReference>
<dbReference type="Proteomes" id="UP000030928">
    <property type="component" value="Segment"/>
</dbReference>
<sequence>MAVAEDIQQDIVAWILEHKSNPLFLNELDEEQVYSYGVPRNVNGNKLNKIIILIREIAIQPNLYGSNQAQEEVATAQVQFFYPNESDVSPLTDDDGSPVYYDYYRDIEKPILDYLHEKKGWSRTLGGGHDLAPDTEQIYSTYHIHTSINYL</sequence>
<protein>
    <submittedName>
        <fullName evidence="1">Tail protein</fullName>
    </submittedName>
</protein>
<evidence type="ECO:0000313" key="2">
    <source>
        <dbReference type="Proteomes" id="UP000030928"/>
    </source>
</evidence>
<reference evidence="1 2" key="1">
    <citation type="journal article" date="2014" name="Appl. Environ. Microbiol.">
        <title>Genome and proteome analysis of bacteriophage Ldl1 reveals the existence of a novel phage group infecting Lactobacillus delbrueckii subsp. Lactis.</title>
        <authorList>
            <person name="Casey E."/>
            <person name="Mahony J."/>
            <person name="Neve H."/>
            <person name="Noben J.P."/>
            <person name="Bello F.D."/>
            <person name="van Sinderen D."/>
        </authorList>
    </citation>
    <scope>NUCLEOTIDE SEQUENCE [LARGE SCALE GENOMIC DNA]</scope>
    <source>
        <strain evidence="1">Ldl1</strain>
    </source>
</reference>
<name>A0A0A7DMR5_9CAUD</name>
<dbReference type="GeneID" id="23681223"/>